<protein>
    <submittedName>
        <fullName evidence="1">Uncharacterized protein</fullName>
    </submittedName>
</protein>
<evidence type="ECO:0000313" key="2">
    <source>
        <dbReference type="Proteomes" id="UP000194204"/>
    </source>
</evidence>
<comment type="caution">
    <text evidence="1">The sequence shown here is derived from an EMBL/GenBank/DDBJ whole genome shotgun (WGS) entry which is preliminary data.</text>
</comment>
<name>A0A1Y2SP07_9GAMM</name>
<dbReference type="EMBL" id="MUBK01000007">
    <property type="protein sequence ID" value="OTA20635.1"/>
    <property type="molecule type" value="Genomic_DNA"/>
</dbReference>
<dbReference type="Proteomes" id="UP000194204">
    <property type="component" value="Unassembled WGS sequence"/>
</dbReference>
<sequence>MLFLIENKIVKKAFIGQQALNKRQITFIVLNAKFPLAMFVTEVKKVTAYFVFFQQDLNDIHHGLVLENPAIDPQGGAP</sequence>
<dbReference type="AlphaFoldDB" id="A0A1Y2SP07"/>
<evidence type="ECO:0000313" key="1">
    <source>
        <dbReference type="EMBL" id="OTA20635.1"/>
    </source>
</evidence>
<organism evidence="1 2">
    <name type="scientific">Xenorhabdus beddingii</name>
    <dbReference type="NCBI Taxonomy" id="40578"/>
    <lineage>
        <taxon>Bacteria</taxon>
        <taxon>Pseudomonadati</taxon>
        <taxon>Pseudomonadota</taxon>
        <taxon>Gammaproteobacteria</taxon>
        <taxon>Enterobacterales</taxon>
        <taxon>Morganellaceae</taxon>
        <taxon>Xenorhabdus</taxon>
    </lineage>
</organism>
<keyword evidence="2" id="KW-1185">Reference proteome</keyword>
<proteinExistence type="predicted"/>
<accession>A0A1Y2SP07</accession>
<gene>
    <name evidence="1" type="ORF">Xbed_01162</name>
</gene>
<reference evidence="1 2" key="1">
    <citation type="submission" date="2017-01" db="EMBL/GenBank/DDBJ databases">
        <title>Deconstructing symbiosis and pathogenesis requirements using a combined genomic-metabolomic approach.</title>
        <authorList>
            <person name="Tobias N.J."/>
            <person name="Wolff H."/>
            <person name="Djahanschiri B."/>
            <person name="Ebersberger I."/>
            <person name="Bode H.B."/>
        </authorList>
    </citation>
    <scope>NUCLEOTIDE SEQUENCE [LARGE SCALE GENOMIC DNA]</scope>
    <source>
        <strain evidence="1 2">DSM 4764</strain>
    </source>
</reference>